<dbReference type="Proteomes" id="UP000596077">
    <property type="component" value="Genome"/>
</dbReference>
<dbReference type="EMBL" id="MW023914">
    <property type="protein sequence ID" value="QQM14004.1"/>
    <property type="molecule type" value="Genomic_DNA"/>
</dbReference>
<organism evidence="1 2">
    <name type="scientific">Rhizobium phage vB_RleA_TRX32-1</name>
    <dbReference type="NCBI Taxonomy" id="2777321"/>
    <lineage>
        <taxon>Viruses</taxon>
        <taxon>Duplodnaviria</taxon>
        <taxon>Heunggongvirae</taxon>
        <taxon>Uroviricota</taxon>
        <taxon>Caudoviricetes</taxon>
        <taxon>Autographivirales</taxon>
        <taxon>Paadamvirus</taxon>
        <taxon>Paadamvirus TRX321</taxon>
    </lineage>
</organism>
<name>A0A7T7K7B9_9CAUD</name>
<accession>A0A7T7K7B9</accession>
<reference evidence="1 2" key="1">
    <citation type="submission" date="2020-09" db="EMBL/GenBank/DDBJ databases">
        <authorList>
            <person name="Ford S."/>
            <person name="Moeskjaer S."/>
            <person name="Young P."/>
            <person name="Santamaria R.I."/>
            <person name="Harrison E."/>
        </authorList>
    </citation>
    <scope>NUCLEOTIDE SEQUENCE [LARGE SCALE GENOMIC DNA]</scope>
</reference>
<evidence type="ECO:0000313" key="1">
    <source>
        <dbReference type="EMBL" id="QQM14004.1"/>
    </source>
</evidence>
<sequence length="273" mass="29558">MANKNFHKTVSVAASAHNCNSVGEITLATLNADSYINLITSARSLTISPEEAKKLRDLLVEAYPLEAPAAATKPTKFKAGDKVTYKSIVGYGARGMDGRKGSIKEVLTNEWYMVNFTGGPFDNLIKVHSDYLVAQPVPSVGGLKVGDRVRRLQGSSKGSVFTVTELNSSLTELKVDGMTGWRMPKYFELVTDAPASAPEPLAKIDTGRFLVVALEGANYVPGSKPKVHVTDFSARVEAERLARDVGGTYHVFRAVFEASREKPVIPPVKTTKL</sequence>
<protein>
    <submittedName>
        <fullName evidence="1">Uncharacterized protein</fullName>
    </submittedName>
</protein>
<keyword evidence="2" id="KW-1185">Reference proteome</keyword>
<evidence type="ECO:0000313" key="2">
    <source>
        <dbReference type="Proteomes" id="UP000596077"/>
    </source>
</evidence>
<proteinExistence type="predicted"/>